<protein>
    <recommendedName>
        <fullName evidence="4">S-adenosyl methyltransferase</fullName>
    </recommendedName>
</protein>
<organism evidence="2 3">
    <name type="scientific">Amycolatopsis acididurans</name>
    <dbReference type="NCBI Taxonomy" id="2724524"/>
    <lineage>
        <taxon>Bacteria</taxon>
        <taxon>Bacillati</taxon>
        <taxon>Actinomycetota</taxon>
        <taxon>Actinomycetes</taxon>
        <taxon>Pseudonocardiales</taxon>
        <taxon>Pseudonocardiaceae</taxon>
        <taxon>Amycolatopsis</taxon>
    </lineage>
</organism>
<dbReference type="SUPFAM" id="SSF53335">
    <property type="entry name" value="S-adenosyl-L-methionine-dependent methyltransferases"/>
    <property type="match status" value="1"/>
</dbReference>
<gene>
    <name evidence="2" type="ORF">HFP15_25740</name>
</gene>
<evidence type="ECO:0000313" key="3">
    <source>
        <dbReference type="Proteomes" id="UP000715441"/>
    </source>
</evidence>
<reference evidence="2 3" key="1">
    <citation type="submission" date="2020-04" db="EMBL/GenBank/DDBJ databases">
        <title>Novel species.</title>
        <authorList>
            <person name="Teo W.F.A."/>
            <person name="Lipun K."/>
            <person name="Srisuk N."/>
            <person name="Duangmal K."/>
        </authorList>
    </citation>
    <scope>NUCLEOTIDE SEQUENCE [LARGE SCALE GENOMIC DNA]</scope>
    <source>
        <strain evidence="2 3">K13G38</strain>
    </source>
</reference>
<dbReference type="CDD" id="cd02440">
    <property type="entry name" value="AdoMet_MTases"/>
    <property type="match status" value="1"/>
</dbReference>
<keyword evidence="3" id="KW-1185">Reference proteome</keyword>
<feature type="region of interest" description="Disordered" evidence="1">
    <location>
        <begin position="1"/>
        <end position="20"/>
    </location>
</feature>
<dbReference type="PIRSF" id="PIRSF017393">
    <property type="entry name" value="MTase_SAV2177"/>
    <property type="match status" value="1"/>
</dbReference>
<evidence type="ECO:0000313" key="2">
    <source>
        <dbReference type="EMBL" id="NKQ56286.1"/>
    </source>
</evidence>
<dbReference type="InterPro" id="IPR006764">
    <property type="entry name" value="SAM_dep_MeTrfase_SAV2177_type"/>
</dbReference>
<dbReference type="RefSeq" id="WP_168519354.1">
    <property type="nucleotide sequence ID" value="NZ_JAAXLS010000021.1"/>
</dbReference>
<dbReference type="Proteomes" id="UP000715441">
    <property type="component" value="Unassembled WGS sequence"/>
</dbReference>
<proteinExistence type="predicted"/>
<evidence type="ECO:0008006" key="4">
    <source>
        <dbReference type="Google" id="ProtNLM"/>
    </source>
</evidence>
<feature type="compositionally biased region" description="Polar residues" evidence="1">
    <location>
        <begin position="1"/>
        <end position="12"/>
    </location>
</feature>
<evidence type="ECO:0000256" key="1">
    <source>
        <dbReference type="SAM" id="MobiDB-lite"/>
    </source>
</evidence>
<dbReference type="EMBL" id="JAAXLS010000021">
    <property type="protein sequence ID" value="NKQ56286.1"/>
    <property type="molecule type" value="Genomic_DNA"/>
</dbReference>
<comment type="caution">
    <text evidence="2">The sequence shown here is derived from an EMBL/GenBank/DDBJ whole genome shotgun (WGS) entry which is preliminary data.</text>
</comment>
<sequence length="284" mass="31060">MSGAPQAQSPSQVPVGVDPNRPSIARIYDGFLGGKDHYEVDRVVMGKINEAVPEAVDIARGNRGFLNRACRFLASQTTIDQYLDCGSGLPTAENTHQIVQRAKPDARVIYVDNDPVVLAHGRALLEENDNVHMVEADIFNPPSVLKNEVVLRHLDFSEPLVLLHVGTLHHFEGDGGPEVMRQYIDSLASGSYVVFSHFYDPEEPELTEIAKKIEAILVQGPMGAGRFRTKDEILAMLPGLEIVKPNATTGPDLVACDEWWPDGPRLTPLSKAARCIAGIVARKP</sequence>
<dbReference type="InterPro" id="IPR029063">
    <property type="entry name" value="SAM-dependent_MTases_sf"/>
</dbReference>
<dbReference type="Pfam" id="PF04672">
    <property type="entry name" value="Methyltransf_19"/>
    <property type="match status" value="1"/>
</dbReference>
<accession>A0ABX1J926</accession>
<name>A0ABX1J926_9PSEU</name>
<dbReference type="Gene3D" id="3.40.50.150">
    <property type="entry name" value="Vaccinia Virus protein VP39"/>
    <property type="match status" value="1"/>
</dbReference>